<dbReference type="Proteomes" id="UP000022141">
    <property type="component" value="Unassembled WGS sequence"/>
</dbReference>
<feature type="domain" description="DUF6431" evidence="1">
    <location>
        <begin position="30"/>
        <end position="105"/>
    </location>
</feature>
<comment type="caution">
    <text evidence="2">The sequence shown here is derived from an EMBL/GenBank/DDBJ whole genome shotgun (WGS) entry which is preliminary data.</text>
</comment>
<dbReference type="Pfam" id="PF20020">
    <property type="entry name" value="DUF6431"/>
    <property type="match status" value="1"/>
</dbReference>
<protein>
    <recommendedName>
        <fullName evidence="1">DUF6431 domain-containing protein</fullName>
    </recommendedName>
</protein>
<name>A0A011QMJ8_ACCRE</name>
<sequence length="177" mass="20602">MERIVAGIHTIEQHLEAIKETPEAYRPPRCPHCGLKILWQHGHYERKADRRPGQFSLNPVPICRYCCSGCRRTCSRLPACIAPRRWHDWSVQQAHLERQLNERPDSHGAHCAVPDRRTAGRWWNWLQKNSVLFEFHLRARCADLGRAADFGAFWRRVFESMGLVQAMALLDQQISVP</sequence>
<dbReference type="eggNOG" id="COG3677">
    <property type="taxonomic scope" value="Bacteria"/>
</dbReference>
<evidence type="ECO:0000313" key="2">
    <source>
        <dbReference type="EMBL" id="EXI90537.1"/>
    </source>
</evidence>
<proteinExistence type="predicted"/>
<organism evidence="2 3">
    <name type="scientific">Accumulibacter regalis</name>
    <dbReference type="NCBI Taxonomy" id="522306"/>
    <lineage>
        <taxon>Bacteria</taxon>
        <taxon>Pseudomonadati</taxon>
        <taxon>Pseudomonadota</taxon>
        <taxon>Betaproteobacteria</taxon>
        <taxon>Candidatus Accumulibacter</taxon>
    </lineage>
</organism>
<dbReference type="EMBL" id="JEMY01000005">
    <property type="protein sequence ID" value="EXI90537.1"/>
    <property type="molecule type" value="Genomic_DNA"/>
</dbReference>
<keyword evidence="3" id="KW-1185">Reference proteome</keyword>
<reference evidence="2" key="1">
    <citation type="submission" date="2014-02" db="EMBL/GenBank/DDBJ databases">
        <title>Expanding our view of genomic diversity in Candidatus Accumulibacter clades.</title>
        <authorList>
            <person name="Skennerton C.T."/>
            <person name="Barr J.J."/>
            <person name="Slater F.R."/>
            <person name="Bond P.L."/>
            <person name="Tyson G.W."/>
        </authorList>
    </citation>
    <scope>NUCLEOTIDE SEQUENCE [LARGE SCALE GENOMIC DNA]</scope>
</reference>
<dbReference type="PATRIC" id="fig|1454004.3.peg.759"/>
<evidence type="ECO:0000313" key="3">
    <source>
        <dbReference type="Proteomes" id="UP000022141"/>
    </source>
</evidence>
<dbReference type="AlphaFoldDB" id="A0A011QMJ8"/>
<dbReference type="STRING" id="1454004.AW11_00731"/>
<accession>A0A011QMJ8</accession>
<evidence type="ECO:0000259" key="1">
    <source>
        <dbReference type="Pfam" id="PF20020"/>
    </source>
</evidence>
<gene>
    <name evidence="2" type="ORF">AW11_00731</name>
</gene>
<dbReference type="InterPro" id="IPR045536">
    <property type="entry name" value="DUF6431"/>
</dbReference>